<dbReference type="Gene3D" id="3.10.440.10">
    <property type="match status" value="1"/>
</dbReference>
<dbReference type="AlphaFoldDB" id="L5LHQ9"/>
<feature type="compositionally biased region" description="Basic and acidic residues" evidence="4">
    <location>
        <begin position="30"/>
        <end position="42"/>
    </location>
</feature>
<dbReference type="SMART" id="SM01380">
    <property type="entry name" value="Ribosomal_L31e"/>
    <property type="match status" value="1"/>
</dbReference>
<dbReference type="Pfam" id="PF01198">
    <property type="entry name" value="Ribosomal_L31e"/>
    <property type="match status" value="1"/>
</dbReference>
<protein>
    <submittedName>
        <fullName evidence="5">60S ribosomal protein L31</fullName>
    </submittedName>
</protein>
<dbReference type="PANTHER" id="PTHR10956">
    <property type="entry name" value="60S RIBOSOMAL PROTEIN L31"/>
    <property type="match status" value="1"/>
</dbReference>
<evidence type="ECO:0000313" key="6">
    <source>
        <dbReference type="Proteomes" id="UP000010556"/>
    </source>
</evidence>
<dbReference type="Proteomes" id="UP000010556">
    <property type="component" value="Unassembled WGS sequence"/>
</dbReference>
<evidence type="ECO:0000313" key="5">
    <source>
        <dbReference type="EMBL" id="ELK25520.1"/>
    </source>
</evidence>
<organism evidence="5 6">
    <name type="scientific">Myotis davidii</name>
    <name type="common">David's myotis</name>
    <dbReference type="NCBI Taxonomy" id="225400"/>
    <lineage>
        <taxon>Eukaryota</taxon>
        <taxon>Metazoa</taxon>
        <taxon>Chordata</taxon>
        <taxon>Craniata</taxon>
        <taxon>Vertebrata</taxon>
        <taxon>Euteleostomi</taxon>
        <taxon>Mammalia</taxon>
        <taxon>Eutheria</taxon>
        <taxon>Laurasiatheria</taxon>
        <taxon>Chiroptera</taxon>
        <taxon>Yangochiroptera</taxon>
        <taxon>Vespertilionidae</taxon>
        <taxon>Myotis</taxon>
    </lineage>
</organism>
<keyword evidence="6" id="KW-1185">Reference proteome</keyword>
<dbReference type="GO" id="GO:0022625">
    <property type="term" value="C:cytosolic large ribosomal subunit"/>
    <property type="evidence" value="ECO:0007669"/>
    <property type="project" value="TreeGrafter"/>
</dbReference>
<dbReference type="EMBL" id="KB111820">
    <property type="protein sequence ID" value="ELK25520.1"/>
    <property type="molecule type" value="Genomic_DNA"/>
</dbReference>
<keyword evidence="3" id="KW-0687">Ribonucleoprotein</keyword>
<sequence>AMSQAVPSEQATYMHTSVQGAGSRKGAPRALRDLESATREMETPDEVICTRSPKLPGQRNCNVRDHIWVRSSRKHNEGDESPNEFYTLVTYVPVSTFKNQQTVNMDEN</sequence>
<reference evidence="6" key="1">
    <citation type="journal article" date="2013" name="Science">
        <title>Comparative analysis of bat genomes provides insight into the evolution of flight and immunity.</title>
        <authorList>
            <person name="Zhang G."/>
            <person name="Cowled C."/>
            <person name="Shi Z."/>
            <person name="Huang Z."/>
            <person name="Bishop-Lilly K.A."/>
            <person name="Fang X."/>
            <person name="Wynne J.W."/>
            <person name="Xiong Z."/>
            <person name="Baker M.L."/>
            <person name="Zhao W."/>
            <person name="Tachedjian M."/>
            <person name="Zhu Y."/>
            <person name="Zhou P."/>
            <person name="Jiang X."/>
            <person name="Ng J."/>
            <person name="Yang L."/>
            <person name="Wu L."/>
            <person name="Xiao J."/>
            <person name="Feng Y."/>
            <person name="Chen Y."/>
            <person name="Sun X."/>
            <person name="Zhang Y."/>
            <person name="Marsh G.A."/>
            <person name="Crameri G."/>
            <person name="Broder C.C."/>
            <person name="Frey K.G."/>
            <person name="Wang L.F."/>
            <person name="Wang J."/>
        </authorList>
    </citation>
    <scope>NUCLEOTIDE SEQUENCE [LARGE SCALE GENOMIC DNA]</scope>
</reference>
<dbReference type="GO" id="GO:0003735">
    <property type="term" value="F:structural constituent of ribosome"/>
    <property type="evidence" value="ECO:0007669"/>
    <property type="project" value="InterPro"/>
</dbReference>
<name>L5LHQ9_MYODS</name>
<dbReference type="GO" id="GO:0002181">
    <property type="term" value="P:cytoplasmic translation"/>
    <property type="evidence" value="ECO:0007669"/>
    <property type="project" value="TreeGrafter"/>
</dbReference>
<evidence type="ECO:0000256" key="3">
    <source>
        <dbReference type="ARBA" id="ARBA00023274"/>
    </source>
</evidence>
<dbReference type="PANTHER" id="PTHR10956:SF0">
    <property type="entry name" value="60S RIBOSOMAL PROTEIN L31"/>
    <property type="match status" value="1"/>
</dbReference>
<evidence type="ECO:0000256" key="4">
    <source>
        <dbReference type="SAM" id="MobiDB-lite"/>
    </source>
</evidence>
<evidence type="ECO:0000256" key="2">
    <source>
        <dbReference type="ARBA" id="ARBA00022980"/>
    </source>
</evidence>
<feature type="region of interest" description="Disordered" evidence="4">
    <location>
        <begin position="1"/>
        <end position="53"/>
    </location>
</feature>
<comment type="similarity">
    <text evidence="1">Belongs to the eukaryotic ribosomal protein eL31 family.</text>
</comment>
<gene>
    <name evidence="5" type="ORF">MDA_GLEAN10017373</name>
</gene>
<evidence type="ECO:0000256" key="1">
    <source>
        <dbReference type="ARBA" id="ARBA00010808"/>
    </source>
</evidence>
<feature type="compositionally biased region" description="Polar residues" evidence="4">
    <location>
        <begin position="1"/>
        <end position="20"/>
    </location>
</feature>
<keyword evidence="2 5" id="KW-0689">Ribosomal protein</keyword>
<proteinExistence type="inferred from homology"/>
<dbReference type="InterPro" id="IPR023621">
    <property type="entry name" value="Ribosomal_eL31_dom_sf"/>
</dbReference>
<feature type="non-terminal residue" evidence="5">
    <location>
        <position position="1"/>
    </location>
</feature>
<accession>L5LHQ9</accession>
<dbReference type="InterPro" id="IPR000054">
    <property type="entry name" value="Ribosomal_eL31"/>
</dbReference>